<reference evidence="3 4" key="1">
    <citation type="submission" date="2024-02" db="EMBL/GenBank/DDBJ databases">
        <title>Genome analysis and characterization of Microbaculum marinisediminis sp. nov., isolated from marine sediment.</title>
        <authorList>
            <person name="Du Z.-J."/>
            <person name="Ye Y.-Q."/>
            <person name="Zhang Z.-R."/>
            <person name="Yuan S.-M."/>
            <person name="Zhang X.-Y."/>
        </authorList>
    </citation>
    <scope>NUCLEOTIDE SEQUENCE [LARGE SCALE GENOMIC DNA]</scope>
    <source>
        <strain evidence="3 4">SDUM1044001</strain>
    </source>
</reference>
<dbReference type="PRINTS" id="PR00081">
    <property type="entry name" value="GDHRDH"/>
</dbReference>
<dbReference type="InterPro" id="IPR020904">
    <property type="entry name" value="Sc_DH/Rdtase_CS"/>
</dbReference>
<dbReference type="AlphaFoldDB" id="A0AAW9RIJ7"/>
<dbReference type="EMBL" id="JAZHOF010000008">
    <property type="protein sequence ID" value="MEJ8573494.1"/>
    <property type="molecule type" value="Genomic_DNA"/>
</dbReference>
<organism evidence="3 4">
    <name type="scientific">Microbaculum marinum</name>
    <dbReference type="NCBI Taxonomy" id="1764581"/>
    <lineage>
        <taxon>Bacteria</taxon>
        <taxon>Pseudomonadati</taxon>
        <taxon>Pseudomonadota</taxon>
        <taxon>Alphaproteobacteria</taxon>
        <taxon>Hyphomicrobiales</taxon>
        <taxon>Tepidamorphaceae</taxon>
        <taxon>Microbaculum</taxon>
    </lineage>
</organism>
<dbReference type="PANTHER" id="PTHR43639:SF9">
    <property type="entry name" value="BLL5898 PROTEIN"/>
    <property type="match status" value="1"/>
</dbReference>
<evidence type="ECO:0000256" key="2">
    <source>
        <dbReference type="ARBA" id="ARBA00023002"/>
    </source>
</evidence>
<gene>
    <name evidence="3" type="ORF">V3328_18540</name>
</gene>
<dbReference type="FunFam" id="3.40.50.720:FF:000084">
    <property type="entry name" value="Short-chain dehydrogenase reductase"/>
    <property type="match status" value="1"/>
</dbReference>
<dbReference type="RefSeq" id="WP_340331198.1">
    <property type="nucleotide sequence ID" value="NZ_JAZHOF010000008.1"/>
</dbReference>
<dbReference type="InterPro" id="IPR036291">
    <property type="entry name" value="NAD(P)-bd_dom_sf"/>
</dbReference>
<protein>
    <submittedName>
        <fullName evidence="3">Glucose 1-dehydrogenase</fullName>
        <ecNumber evidence="3">1.1.1.47</ecNumber>
    </submittedName>
</protein>
<dbReference type="GO" id="GO:0047936">
    <property type="term" value="F:glucose 1-dehydrogenase [NAD(P)+] activity"/>
    <property type="evidence" value="ECO:0007669"/>
    <property type="project" value="UniProtKB-EC"/>
</dbReference>
<dbReference type="SUPFAM" id="SSF51735">
    <property type="entry name" value="NAD(P)-binding Rossmann-fold domains"/>
    <property type="match status" value="1"/>
</dbReference>
<dbReference type="InterPro" id="IPR002347">
    <property type="entry name" value="SDR_fam"/>
</dbReference>
<proteinExistence type="inferred from homology"/>
<dbReference type="PROSITE" id="PS00061">
    <property type="entry name" value="ADH_SHORT"/>
    <property type="match status" value="1"/>
</dbReference>
<dbReference type="Proteomes" id="UP001378188">
    <property type="component" value="Unassembled WGS sequence"/>
</dbReference>
<accession>A0AAW9RIJ7</accession>
<dbReference type="PRINTS" id="PR00080">
    <property type="entry name" value="SDRFAMILY"/>
</dbReference>
<evidence type="ECO:0000256" key="1">
    <source>
        <dbReference type="ARBA" id="ARBA00006484"/>
    </source>
</evidence>
<comment type="caution">
    <text evidence="3">The sequence shown here is derived from an EMBL/GenBank/DDBJ whole genome shotgun (WGS) entry which is preliminary data.</text>
</comment>
<dbReference type="NCBIfam" id="NF005559">
    <property type="entry name" value="PRK07231.1"/>
    <property type="match status" value="1"/>
</dbReference>
<evidence type="ECO:0000313" key="3">
    <source>
        <dbReference type="EMBL" id="MEJ8573494.1"/>
    </source>
</evidence>
<dbReference type="Pfam" id="PF13561">
    <property type="entry name" value="adh_short_C2"/>
    <property type="match status" value="1"/>
</dbReference>
<dbReference type="PANTHER" id="PTHR43639">
    <property type="entry name" value="OXIDOREDUCTASE, SHORT-CHAIN DEHYDROGENASE/REDUCTASE FAMILY (AFU_ORTHOLOGUE AFUA_5G02870)"/>
    <property type="match status" value="1"/>
</dbReference>
<dbReference type="CDD" id="cd05233">
    <property type="entry name" value="SDR_c"/>
    <property type="match status" value="1"/>
</dbReference>
<name>A0AAW9RIJ7_9HYPH</name>
<evidence type="ECO:0000313" key="4">
    <source>
        <dbReference type="Proteomes" id="UP001378188"/>
    </source>
</evidence>
<sequence length="252" mass="25807">MRFKNAAVLVTGGTRGIGAACVRAFLNEGARVAVNGRTDTSVAVALAEYNGNENAVAAPGDVSTVEGCQAAVAAALAAFGRLDVLVNNAGVFFRGTIGETDEVAWDAVMNANVKSVQFCTQAALPALRATKGNIVNIASESGINGYPETTAYCASKGAVISLTRAMAMELAPDIRVNALCPGVVETDMARAGFAVDGDEEQGLAYQRSTYPLQRIGTVEETAACVLFLASEDAGFVNGAALPMEGGATVGNF</sequence>
<dbReference type="EC" id="1.1.1.47" evidence="3"/>
<keyword evidence="4" id="KW-1185">Reference proteome</keyword>
<keyword evidence="2 3" id="KW-0560">Oxidoreductase</keyword>
<comment type="similarity">
    <text evidence="1">Belongs to the short-chain dehydrogenases/reductases (SDR) family.</text>
</comment>
<dbReference type="Gene3D" id="3.40.50.720">
    <property type="entry name" value="NAD(P)-binding Rossmann-like Domain"/>
    <property type="match status" value="1"/>
</dbReference>